<evidence type="ECO:0000256" key="6">
    <source>
        <dbReference type="ARBA" id="ARBA00023315"/>
    </source>
</evidence>
<dbReference type="GO" id="GO:0030258">
    <property type="term" value="P:lipid modification"/>
    <property type="evidence" value="ECO:0007669"/>
    <property type="project" value="TreeGrafter"/>
</dbReference>
<keyword evidence="2" id="KW-0808">Transferase</keyword>
<evidence type="ECO:0000256" key="5">
    <source>
        <dbReference type="ARBA" id="ARBA00023136"/>
    </source>
</evidence>
<keyword evidence="6" id="KW-0012">Acyltransferase</keyword>
<proteinExistence type="predicted"/>
<keyword evidence="4 7" id="KW-1133">Transmembrane helix</keyword>
<reference evidence="8" key="1">
    <citation type="submission" date="2021-01" db="EMBL/GenBank/DDBJ databases">
        <authorList>
            <person name="Corre E."/>
            <person name="Pelletier E."/>
            <person name="Niang G."/>
            <person name="Scheremetjew M."/>
            <person name="Finn R."/>
            <person name="Kale V."/>
            <person name="Holt S."/>
            <person name="Cochrane G."/>
            <person name="Meng A."/>
            <person name="Brown T."/>
            <person name="Cohen L."/>
        </authorList>
    </citation>
    <scope>NUCLEOTIDE SEQUENCE</scope>
    <source>
        <strain evidence="8">CCMP1452</strain>
    </source>
</reference>
<protein>
    <submittedName>
        <fullName evidence="8">Uncharacterized protein</fullName>
    </submittedName>
</protein>
<feature type="transmembrane region" description="Helical" evidence="7">
    <location>
        <begin position="83"/>
        <end position="102"/>
    </location>
</feature>
<comment type="subcellular location">
    <subcellularLocation>
        <location evidence="1">Membrane</location>
        <topology evidence="1">Multi-pass membrane protein</topology>
    </subcellularLocation>
</comment>
<keyword evidence="3 7" id="KW-0812">Transmembrane</keyword>
<feature type="transmembrane region" description="Helical" evidence="7">
    <location>
        <begin position="122"/>
        <end position="140"/>
    </location>
</feature>
<evidence type="ECO:0000256" key="4">
    <source>
        <dbReference type="ARBA" id="ARBA00022989"/>
    </source>
</evidence>
<keyword evidence="5 7" id="KW-0472">Membrane</keyword>
<organism evidence="8">
    <name type="scientific">Eucampia antarctica</name>
    <dbReference type="NCBI Taxonomy" id="49252"/>
    <lineage>
        <taxon>Eukaryota</taxon>
        <taxon>Sar</taxon>
        <taxon>Stramenopiles</taxon>
        <taxon>Ochrophyta</taxon>
        <taxon>Bacillariophyta</taxon>
        <taxon>Mediophyceae</taxon>
        <taxon>Biddulphiophycidae</taxon>
        <taxon>Hemiaulales</taxon>
        <taxon>Hemiaulaceae</taxon>
        <taxon>Eucampia</taxon>
    </lineage>
</organism>
<accession>A0A7S2WJ45</accession>
<gene>
    <name evidence="8" type="ORF">EANT1437_LOCUS12514</name>
</gene>
<sequence length="501" mass="56666">MEAILPDAANTAISKAIEYVYSFEPIASQTVVLVPSFLKSQTAGMAAAIGFDQETFEYTLGLFICYPLGIIMLNLPYGKIKHLFSFFLGAFILQFVIGVQWIHHLVTVLVAYVLLLILPPKYAKTIVPAFAMLYCVLGHLHRQYINYLGWDLDFTGTQMVLTQKLYMLAYNIYDGDVLAKGGTDRASKKCEKFALQKVPGIIEYLGYTFCFTNLLAGPAYEFKTYASSCDGSNIFGKDGKPFGKIPSVVWPTLKPLFISLVCMAAFVIGNGMFPLLDPTDPQNADPTVLKEDFLEKPIYQRAAYAYLALMFIRMKYYFAWKNAEGATNIWYAGFEGFDAEGQPLGWGNANNVDILDFEFAQNVKTLSAAWNKKTANWLGKYVYIRNNGSLVATYGMSAFWHGFYPGYYMFFFSVPIMTFCERIGKKKLTPRLDDGKKWGLYGIVCWFATNSCVMYCVLGFQLLAYEWSIRAWKSFFFYGHIASILFYIIVSQIPSPKKKES</sequence>
<evidence type="ECO:0000256" key="3">
    <source>
        <dbReference type="ARBA" id="ARBA00022692"/>
    </source>
</evidence>
<dbReference type="AlphaFoldDB" id="A0A7S2WJ45"/>
<dbReference type="PANTHER" id="PTHR13906">
    <property type="entry name" value="PORCUPINE"/>
    <property type="match status" value="1"/>
</dbReference>
<feature type="transmembrane region" description="Helical" evidence="7">
    <location>
        <begin position="440"/>
        <end position="463"/>
    </location>
</feature>
<dbReference type="GO" id="GO:0016020">
    <property type="term" value="C:membrane"/>
    <property type="evidence" value="ECO:0007669"/>
    <property type="project" value="UniProtKB-SubCell"/>
</dbReference>
<feature type="transmembrane region" description="Helical" evidence="7">
    <location>
        <begin position="398"/>
        <end position="419"/>
    </location>
</feature>
<dbReference type="InterPro" id="IPR049941">
    <property type="entry name" value="LPLAT_7/PORCN-like"/>
</dbReference>
<evidence type="ECO:0000256" key="2">
    <source>
        <dbReference type="ARBA" id="ARBA00022679"/>
    </source>
</evidence>
<feature type="transmembrane region" description="Helical" evidence="7">
    <location>
        <begin position="58"/>
        <end position="76"/>
    </location>
</feature>
<dbReference type="EMBL" id="HBHI01024419">
    <property type="protein sequence ID" value="CAD9691164.1"/>
    <property type="molecule type" value="Transcribed_RNA"/>
</dbReference>
<name>A0A7S2WJ45_9STRA</name>
<dbReference type="PANTHER" id="PTHR13906:SF4">
    <property type="entry name" value="LYSOPHOSPHOLIPID ACYLTRANSFERASE 6"/>
    <property type="match status" value="1"/>
</dbReference>
<dbReference type="Pfam" id="PF03062">
    <property type="entry name" value="MBOAT"/>
    <property type="match status" value="1"/>
</dbReference>
<evidence type="ECO:0000313" key="8">
    <source>
        <dbReference type="EMBL" id="CAD9691164.1"/>
    </source>
</evidence>
<evidence type="ECO:0000256" key="1">
    <source>
        <dbReference type="ARBA" id="ARBA00004141"/>
    </source>
</evidence>
<dbReference type="InterPro" id="IPR004299">
    <property type="entry name" value="MBOAT_fam"/>
</dbReference>
<evidence type="ECO:0000256" key="7">
    <source>
        <dbReference type="SAM" id="Phobius"/>
    </source>
</evidence>
<feature type="transmembrane region" description="Helical" evidence="7">
    <location>
        <begin position="475"/>
        <end position="493"/>
    </location>
</feature>
<feature type="transmembrane region" description="Helical" evidence="7">
    <location>
        <begin position="256"/>
        <end position="276"/>
    </location>
</feature>
<dbReference type="GO" id="GO:0016746">
    <property type="term" value="F:acyltransferase activity"/>
    <property type="evidence" value="ECO:0007669"/>
    <property type="project" value="UniProtKB-KW"/>
</dbReference>